<dbReference type="PROSITE" id="PS50893">
    <property type="entry name" value="ABC_TRANSPORTER_2"/>
    <property type="match status" value="2"/>
</dbReference>
<evidence type="ECO:0000256" key="1">
    <source>
        <dbReference type="ARBA" id="ARBA00022741"/>
    </source>
</evidence>
<proteinExistence type="predicted"/>
<dbReference type="Proteomes" id="UP000198510">
    <property type="component" value="Unassembled WGS sequence"/>
</dbReference>
<reference evidence="4 5" key="1">
    <citation type="submission" date="2016-10" db="EMBL/GenBank/DDBJ databases">
        <authorList>
            <person name="de Groot N.N."/>
        </authorList>
    </citation>
    <scope>NUCLEOTIDE SEQUENCE [LARGE SCALE GENOMIC DNA]</scope>
    <source>
        <strain evidence="4 5">DSM 25186</strain>
    </source>
</reference>
<protein>
    <submittedName>
        <fullName evidence="4">Molybdate transport system ATP-binding protein</fullName>
    </submittedName>
</protein>
<dbReference type="InterPro" id="IPR027417">
    <property type="entry name" value="P-loop_NTPase"/>
</dbReference>
<dbReference type="SMART" id="SM00382">
    <property type="entry name" value="AAA"/>
    <property type="match status" value="2"/>
</dbReference>
<dbReference type="STRING" id="1075417.SAMN05421823_102367"/>
<dbReference type="SUPFAM" id="SSF52540">
    <property type="entry name" value="P-loop containing nucleoside triphosphate hydrolases"/>
    <property type="match status" value="2"/>
</dbReference>
<keyword evidence="2 4" id="KW-0067">ATP-binding</keyword>
<dbReference type="AlphaFoldDB" id="A0A1G9AP93"/>
<dbReference type="Pfam" id="PF00005">
    <property type="entry name" value="ABC_tran"/>
    <property type="match status" value="2"/>
</dbReference>
<dbReference type="RefSeq" id="WP_089679959.1">
    <property type="nucleotide sequence ID" value="NZ_FNFO01000002.1"/>
</dbReference>
<feature type="domain" description="ABC transporter" evidence="3">
    <location>
        <begin position="242"/>
        <end position="464"/>
    </location>
</feature>
<dbReference type="GO" id="GO:0005524">
    <property type="term" value="F:ATP binding"/>
    <property type="evidence" value="ECO:0007669"/>
    <property type="project" value="UniProtKB-KW"/>
</dbReference>
<organism evidence="4 5">
    <name type="scientific">Catalinimonas alkaloidigena</name>
    <dbReference type="NCBI Taxonomy" id="1075417"/>
    <lineage>
        <taxon>Bacteria</taxon>
        <taxon>Pseudomonadati</taxon>
        <taxon>Bacteroidota</taxon>
        <taxon>Cytophagia</taxon>
        <taxon>Cytophagales</taxon>
        <taxon>Catalimonadaceae</taxon>
        <taxon>Catalinimonas</taxon>
    </lineage>
</organism>
<accession>A0A1G9AP93</accession>
<dbReference type="EMBL" id="FNFO01000002">
    <property type="protein sequence ID" value="SDK29097.1"/>
    <property type="molecule type" value="Genomic_DNA"/>
</dbReference>
<feature type="domain" description="ABC transporter" evidence="3">
    <location>
        <begin position="3"/>
        <end position="243"/>
    </location>
</feature>
<evidence type="ECO:0000256" key="2">
    <source>
        <dbReference type="ARBA" id="ARBA00022840"/>
    </source>
</evidence>
<name>A0A1G9AP93_9BACT</name>
<gene>
    <name evidence="4" type="ORF">SAMN05421823_102367</name>
</gene>
<dbReference type="CDD" id="cd00267">
    <property type="entry name" value="ABC_ATPase"/>
    <property type="match status" value="1"/>
</dbReference>
<evidence type="ECO:0000313" key="4">
    <source>
        <dbReference type="EMBL" id="SDK29097.1"/>
    </source>
</evidence>
<dbReference type="InterPro" id="IPR003439">
    <property type="entry name" value="ABC_transporter-like_ATP-bd"/>
</dbReference>
<evidence type="ECO:0000313" key="5">
    <source>
        <dbReference type="Proteomes" id="UP000198510"/>
    </source>
</evidence>
<dbReference type="InterPro" id="IPR003593">
    <property type="entry name" value="AAA+_ATPase"/>
</dbReference>
<evidence type="ECO:0000259" key="3">
    <source>
        <dbReference type="PROSITE" id="PS50893"/>
    </source>
</evidence>
<dbReference type="Gene3D" id="3.40.50.300">
    <property type="entry name" value="P-loop containing nucleotide triphosphate hydrolases"/>
    <property type="match status" value="2"/>
</dbReference>
<dbReference type="PANTHER" id="PTHR43158">
    <property type="entry name" value="SKFA PEPTIDE EXPORT ATP-BINDING PROTEIN SKFE"/>
    <property type="match status" value="1"/>
</dbReference>
<dbReference type="PANTHER" id="PTHR43158:SF2">
    <property type="entry name" value="SKFA PEPTIDE EXPORT ATP-BINDING PROTEIN SKFE"/>
    <property type="match status" value="1"/>
</dbReference>
<keyword evidence="5" id="KW-1185">Reference proteome</keyword>
<dbReference type="GO" id="GO:0016887">
    <property type="term" value="F:ATP hydrolysis activity"/>
    <property type="evidence" value="ECO:0007669"/>
    <property type="project" value="InterPro"/>
</dbReference>
<dbReference type="OrthoDB" id="9789994at2"/>
<keyword evidence="1" id="KW-0547">Nucleotide-binding</keyword>
<sequence length="464" mass="52133">MVVSCDAVTVSRAGVTWLPPVSWQLQPGEHWVIRGDNGAGKTTLLRVIAGKLTPTHGHVAYAFVTEHDWEARYRQVRAHVVYLPAHAFAVGQSSLYYQQRYYATGNEDVPTVESFLGDLVEAVRRLGHDHFDLTPLLPLKVTYLSNGQLRKLILLRALAAQPHLLLLDYPYEGLDEPSRADLNRLLEGVVAASQTQLVLTDHHHHLPSFINRTLVLDKPSGTTPPQSNGVLPPVAVAGAPIVKLTDIRLQYGEKILLAGFHWTIRQGEKWVLMGPNGSGKSTILALLNADSPQGYHNQVELFGRPRGTGESIWDIKRRINFLAPELLTYGYANTPRNQPVAAFLQQRTLAVHTEPVAEARWQAMLAWFGLEALWRQTMASVSTGQFQVLLLIKAFAVPRDLYILDEPFQYLDPTHKQQAFRFVQHYLPAEAALILVSHYHHDVPDYVTLWKRIGYESENPPQPH</sequence>